<sequence length="76" mass="8321">MKSATTASPHASGEATAVSWNPGVSSTISLSLSRLSRTQRDYRFHKLRIPSELVAAAFSIGFERHGYMQRPNLEAS</sequence>
<evidence type="ECO:0000256" key="1">
    <source>
        <dbReference type="SAM" id="MobiDB-lite"/>
    </source>
</evidence>
<proteinExistence type="predicted"/>
<evidence type="ECO:0000313" key="2">
    <source>
        <dbReference type="EMBL" id="KAJ6827927.1"/>
    </source>
</evidence>
<protein>
    <submittedName>
        <fullName evidence="2">Uncharacterized protein</fullName>
    </submittedName>
</protein>
<dbReference type="Proteomes" id="UP001140949">
    <property type="component" value="Unassembled WGS sequence"/>
</dbReference>
<reference evidence="2" key="1">
    <citation type="journal article" date="2023" name="GigaByte">
        <title>Genome assembly of the bearded iris, Iris pallida Lam.</title>
        <authorList>
            <person name="Bruccoleri R.E."/>
            <person name="Oakeley E.J."/>
            <person name="Faust A.M.E."/>
            <person name="Altorfer M."/>
            <person name="Dessus-Babus S."/>
            <person name="Burckhardt D."/>
            <person name="Oertli M."/>
            <person name="Naumann U."/>
            <person name="Petersen F."/>
            <person name="Wong J."/>
        </authorList>
    </citation>
    <scope>NUCLEOTIDE SEQUENCE</scope>
    <source>
        <strain evidence="2">GSM-AAB239-AS_SAM_17_03QT</strain>
    </source>
</reference>
<comment type="caution">
    <text evidence="2">The sequence shown here is derived from an EMBL/GenBank/DDBJ whole genome shotgun (WGS) entry which is preliminary data.</text>
</comment>
<keyword evidence="3" id="KW-1185">Reference proteome</keyword>
<feature type="region of interest" description="Disordered" evidence="1">
    <location>
        <begin position="1"/>
        <end position="21"/>
    </location>
</feature>
<name>A0AAX6GI12_IRIPA</name>
<reference evidence="2" key="2">
    <citation type="submission" date="2023-04" db="EMBL/GenBank/DDBJ databases">
        <authorList>
            <person name="Bruccoleri R.E."/>
            <person name="Oakeley E.J."/>
            <person name="Faust A.-M."/>
            <person name="Dessus-Babus S."/>
            <person name="Altorfer M."/>
            <person name="Burckhardt D."/>
            <person name="Oertli M."/>
            <person name="Naumann U."/>
            <person name="Petersen F."/>
            <person name="Wong J."/>
        </authorList>
    </citation>
    <scope>NUCLEOTIDE SEQUENCE</scope>
    <source>
        <strain evidence="2">GSM-AAB239-AS_SAM_17_03QT</strain>
        <tissue evidence="2">Leaf</tissue>
    </source>
</reference>
<accession>A0AAX6GI12</accession>
<dbReference type="EMBL" id="JANAVB010019799">
    <property type="protein sequence ID" value="KAJ6827927.1"/>
    <property type="molecule type" value="Genomic_DNA"/>
</dbReference>
<evidence type="ECO:0000313" key="3">
    <source>
        <dbReference type="Proteomes" id="UP001140949"/>
    </source>
</evidence>
<dbReference type="AlphaFoldDB" id="A0AAX6GI12"/>
<organism evidence="2 3">
    <name type="scientific">Iris pallida</name>
    <name type="common">Sweet iris</name>
    <dbReference type="NCBI Taxonomy" id="29817"/>
    <lineage>
        <taxon>Eukaryota</taxon>
        <taxon>Viridiplantae</taxon>
        <taxon>Streptophyta</taxon>
        <taxon>Embryophyta</taxon>
        <taxon>Tracheophyta</taxon>
        <taxon>Spermatophyta</taxon>
        <taxon>Magnoliopsida</taxon>
        <taxon>Liliopsida</taxon>
        <taxon>Asparagales</taxon>
        <taxon>Iridaceae</taxon>
        <taxon>Iridoideae</taxon>
        <taxon>Irideae</taxon>
        <taxon>Iris</taxon>
    </lineage>
</organism>
<gene>
    <name evidence="2" type="ORF">M6B38_366105</name>
</gene>